<name>A0A4Y2GY90_ARAVE</name>
<protein>
    <recommendedName>
        <fullName evidence="3">Transposase Tc1-like domain-containing protein</fullName>
    </recommendedName>
</protein>
<evidence type="ECO:0008006" key="3">
    <source>
        <dbReference type="Google" id="ProtNLM"/>
    </source>
</evidence>
<comment type="caution">
    <text evidence="1">The sequence shown here is derived from an EMBL/GenBank/DDBJ whole genome shotgun (WGS) entry which is preliminary data.</text>
</comment>
<dbReference type="Proteomes" id="UP000499080">
    <property type="component" value="Unassembled WGS sequence"/>
</dbReference>
<evidence type="ECO:0000313" key="2">
    <source>
        <dbReference type="Proteomes" id="UP000499080"/>
    </source>
</evidence>
<dbReference type="PANTHER" id="PTHR47326:SF1">
    <property type="entry name" value="HTH PSQ-TYPE DOMAIN-CONTAINING PROTEIN"/>
    <property type="match status" value="1"/>
</dbReference>
<gene>
    <name evidence="1" type="ORF">AVEN_63789_1</name>
</gene>
<evidence type="ECO:0000313" key="1">
    <source>
        <dbReference type="EMBL" id="GBM58433.1"/>
    </source>
</evidence>
<proteinExistence type="predicted"/>
<dbReference type="PANTHER" id="PTHR47326">
    <property type="entry name" value="TRANSPOSABLE ELEMENT TC3 TRANSPOSASE-LIKE PROTEIN"/>
    <property type="match status" value="1"/>
</dbReference>
<reference evidence="1 2" key="1">
    <citation type="journal article" date="2019" name="Sci. Rep.">
        <title>Orb-weaving spider Araneus ventricosus genome elucidates the spidroin gene catalogue.</title>
        <authorList>
            <person name="Kono N."/>
            <person name="Nakamura H."/>
            <person name="Ohtoshi R."/>
            <person name="Moran D.A.P."/>
            <person name="Shinohara A."/>
            <person name="Yoshida Y."/>
            <person name="Fujiwara M."/>
            <person name="Mori M."/>
            <person name="Tomita M."/>
            <person name="Arakawa K."/>
        </authorList>
    </citation>
    <scope>NUCLEOTIDE SEQUENCE [LARGE SCALE GENOMIC DNA]</scope>
</reference>
<accession>A0A4Y2GY90</accession>
<sequence length="142" mass="16118">MVNVGVRHDWQSGCVSNVRFPASPHPSHITILKVVKRLRESGCMTIKPLSYRPVKVGLQVQPEDVLSPSISALPYPTSSTREISQNCGLSKSRVWKILNELGAYPYRPTPQKALRDGDEERRYTWCNIVMNQIEVQPTFLQI</sequence>
<dbReference type="AlphaFoldDB" id="A0A4Y2GY90"/>
<organism evidence="1 2">
    <name type="scientific">Araneus ventricosus</name>
    <name type="common">Orbweaver spider</name>
    <name type="synonym">Epeira ventricosa</name>
    <dbReference type="NCBI Taxonomy" id="182803"/>
    <lineage>
        <taxon>Eukaryota</taxon>
        <taxon>Metazoa</taxon>
        <taxon>Ecdysozoa</taxon>
        <taxon>Arthropoda</taxon>
        <taxon>Chelicerata</taxon>
        <taxon>Arachnida</taxon>
        <taxon>Araneae</taxon>
        <taxon>Araneomorphae</taxon>
        <taxon>Entelegynae</taxon>
        <taxon>Araneoidea</taxon>
        <taxon>Araneidae</taxon>
        <taxon>Araneus</taxon>
    </lineage>
</organism>
<dbReference type="OrthoDB" id="7902892at2759"/>
<keyword evidence="2" id="KW-1185">Reference proteome</keyword>
<dbReference type="EMBL" id="BGPR01001633">
    <property type="protein sequence ID" value="GBM58433.1"/>
    <property type="molecule type" value="Genomic_DNA"/>
</dbReference>